<dbReference type="InterPro" id="IPR023214">
    <property type="entry name" value="HAD_sf"/>
</dbReference>
<gene>
    <name evidence="5" type="ORF">SAMN05444158_3979</name>
</gene>
<evidence type="ECO:0000313" key="5">
    <source>
        <dbReference type="EMBL" id="SDS99707.1"/>
    </source>
</evidence>
<evidence type="ECO:0000313" key="6">
    <source>
        <dbReference type="Proteomes" id="UP000243904"/>
    </source>
</evidence>
<sequence length="436" mass="47899">MQVVILAGGRGTRLGEHAQTIPKPMVAIGERPNLEHQILLAQRHGFTNVLLLVSHLSERIESHFGGGERFGVKISYCAEDPPLGTAGALRHASQLLEDRFLVLYGDIFIDCDLARLWAHHVDSRALATLVVHPNDHPDDSDLVETDADGRISAIYPKPRPENQYLPNSVNAGVAVIEREILAMIPPGQHLDLARDIFPALARNGRLRAYHSAEYFKDFGTPDRLAHVRSDFESGKTARLSRSHARPAVFLDRDGVINKDVSHLSNPAQMELIAGAAESIRRLNQAGYLVIVVTNQPVVARGECSLDALRLIHSKMETLLGRERAWIDALYFCPHHPDKGFAGEVPELKFDCMCRKPKTGMFDQAVRDWNVSLAGSYCVGDSRRDIVAARRMGIVPVGVRTGSACLDCDALDLPDWLADDLRGAVEIILASSGSAQS</sequence>
<feature type="domain" description="Nucleotidyl transferase" evidence="4">
    <location>
        <begin position="3"/>
        <end position="231"/>
    </location>
</feature>
<dbReference type="Pfam" id="PF00483">
    <property type="entry name" value="NTP_transferase"/>
    <property type="match status" value="1"/>
</dbReference>
<dbReference type="Pfam" id="PF13242">
    <property type="entry name" value="Hydrolase_like"/>
    <property type="match status" value="1"/>
</dbReference>
<dbReference type="CDD" id="cd04181">
    <property type="entry name" value="NTP_transferase"/>
    <property type="match status" value="1"/>
</dbReference>
<reference evidence="6" key="1">
    <citation type="submission" date="2016-10" db="EMBL/GenBank/DDBJ databases">
        <authorList>
            <person name="Varghese N."/>
            <person name="Submissions S."/>
        </authorList>
    </citation>
    <scope>NUCLEOTIDE SEQUENCE [LARGE SCALE GENOMIC DNA]</scope>
    <source>
        <strain evidence="6">GAS369</strain>
    </source>
</reference>
<dbReference type="GO" id="GO:0016791">
    <property type="term" value="F:phosphatase activity"/>
    <property type="evidence" value="ECO:0007669"/>
    <property type="project" value="InterPro"/>
</dbReference>
<dbReference type="NCBIfam" id="TIGR01662">
    <property type="entry name" value="HAD-SF-IIIA"/>
    <property type="match status" value="1"/>
</dbReference>
<organism evidence="5 6">
    <name type="scientific">Bradyrhizobium canariense</name>
    <dbReference type="NCBI Taxonomy" id="255045"/>
    <lineage>
        <taxon>Bacteria</taxon>
        <taxon>Pseudomonadati</taxon>
        <taxon>Pseudomonadota</taxon>
        <taxon>Alphaproteobacteria</taxon>
        <taxon>Hyphomicrobiales</taxon>
        <taxon>Nitrobacteraceae</taxon>
        <taxon>Bradyrhizobium</taxon>
    </lineage>
</organism>
<dbReference type="CDD" id="cd07503">
    <property type="entry name" value="HAD_HisB-N"/>
    <property type="match status" value="1"/>
</dbReference>
<dbReference type="InterPro" id="IPR050486">
    <property type="entry name" value="Mannose-1P_guanyltransferase"/>
</dbReference>
<dbReference type="SUPFAM" id="SSF53448">
    <property type="entry name" value="Nucleotide-diphospho-sugar transferases"/>
    <property type="match status" value="1"/>
</dbReference>
<accession>A0A1H1WR26</accession>
<evidence type="ECO:0000256" key="1">
    <source>
        <dbReference type="ARBA" id="ARBA00022490"/>
    </source>
</evidence>
<dbReference type="GO" id="GO:0046872">
    <property type="term" value="F:metal ion binding"/>
    <property type="evidence" value="ECO:0007669"/>
    <property type="project" value="UniProtKB-KW"/>
</dbReference>
<evidence type="ECO:0000256" key="2">
    <source>
        <dbReference type="ARBA" id="ARBA00022723"/>
    </source>
</evidence>
<dbReference type="EMBL" id="LT629750">
    <property type="protein sequence ID" value="SDS99707.1"/>
    <property type="molecule type" value="Genomic_DNA"/>
</dbReference>
<dbReference type="InterPro" id="IPR006543">
    <property type="entry name" value="Histidinol-phos"/>
</dbReference>
<evidence type="ECO:0000256" key="3">
    <source>
        <dbReference type="ARBA" id="ARBA00022801"/>
    </source>
</evidence>
<dbReference type="AlphaFoldDB" id="A0A1H1WR26"/>
<name>A0A1H1WR26_9BRAD</name>
<dbReference type="NCBIfam" id="TIGR01656">
    <property type="entry name" value="Histidinol-ppas"/>
    <property type="match status" value="1"/>
</dbReference>
<protein>
    <submittedName>
        <fullName evidence="5">D,D-heptose 1,7-bisphosphate phosphatase</fullName>
    </submittedName>
</protein>
<dbReference type="InterPro" id="IPR005835">
    <property type="entry name" value="NTP_transferase_dom"/>
</dbReference>
<keyword evidence="6" id="KW-1185">Reference proteome</keyword>
<dbReference type="PANTHER" id="PTHR22572">
    <property type="entry name" value="SUGAR-1-PHOSPHATE GUANYL TRANSFERASE"/>
    <property type="match status" value="1"/>
</dbReference>
<dbReference type="InterPro" id="IPR006549">
    <property type="entry name" value="HAD-SF_hydro_IIIA"/>
</dbReference>
<dbReference type="RefSeq" id="WP_167558805.1">
    <property type="nucleotide sequence ID" value="NZ_LT629750.1"/>
</dbReference>
<keyword evidence="1" id="KW-0963">Cytoplasm</keyword>
<dbReference type="InterPro" id="IPR029044">
    <property type="entry name" value="Nucleotide-diphossugar_trans"/>
</dbReference>
<keyword evidence="2" id="KW-0479">Metal-binding</keyword>
<evidence type="ECO:0000259" key="4">
    <source>
        <dbReference type="Pfam" id="PF00483"/>
    </source>
</evidence>
<proteinExistence type="predicted"/>
<dbReference type="Proteomes" id="UP000243904">
    <property type="component" value="Chromosome I"/>
</dbReference>
<dbReference type="Gene3D" id="3.40.50.1000">
    <property type="entry name" value="HAD superfamily/HAD-like"/>
    <property type="match status" value="1"/>
</dbReference>
<dbReference type="SUPFAM" id="SSF56784">
    <property type="entry name" value="HAD-like"/>
    <property type="match status" value="1"/>
</dbReference>
<dbReference type="Gene3D" id="3.90.550.10">
    <property type="entry name" value="Spore Coat Polysaccharide Biosynthesis Protein SpsA, Chain A"/>
    <property type="match status" value="1"/>
</dbReference>
<dbReference type="InterPro" id="IPR036412">
    <property type="entry name" value="HAD-like_sf"/>
</dbReference>
<keyword evidence="3" id="KW-0378">Hydrolase</keyword>